<gene>
    <name evidence="3" type="ORF">FOZ63_031987</name>
</gene>
<dbReference type="AlphaFoldDB" id="A0A7J6QA17"/>
<dbReference type="GO" id="GO:0035368">
    <property type="term" value="F:selenocysteine insertion sequence binding"/>
    <property type="evidence" value="ECO:0007669"/>
    <property type="project" value="InterPro"/>
</dbReference>
<organism evidence="3 4">
    <name type="scientific">Perkinsus olseni</name>
    <name type="common">Perkinsus atlanticus</name>
    <dbReference type="NCBI Taxonomy" id="32597"/>
    <lineage>
        <taxon>Eukaryota</taxon>
        <taxon>Sar</taxon>
        <taxon>Alveolata</taxon>
        <taxon>Perkinsozoa</taxon>
        <taxon>Perkinsea</taxon>
        <taxon>Perkinsida</taxon>
        <taxon>Perkinsidae</taxon>
        <taxon>Perkinsus</taxon>
    </lineage>
</organism>
<keyword evidence="4" id="KW-1185">Reference proteome</keyword>
<dbReference type="GO" id="GO:1990904">
    <property type="term" value="C:ribonucleoprotein complex"/>
    <property type="evidence" value="ECO:0007669"/>
    <property type="project" value="TreeGrafter"/>
</dbReference>
<name>A0A7J6QA17_PEROL</name>
<feature type="region of interest" description="Disordered" evidence="1">
    <location>
        <begin position="16"/>
        <end position="78"/>
    </location>
</feature>
<evidence type="ECO:0000256" key="1">
    <source>
        <dbReference type="SAM" id="MobiDB-lite"/>
    </source>
</evidence>
<evidence type="ECO:0000259" key="2">
    <source>
        <dbReference type="Pfam" id="PF01248"/>
    </source>
</evidence>
<evidence type="ECO:0000313" key="4">
    <source>
        <dbReference type="Proteomes" id="UP000553632"/>
    </source>
</evidence>
<proteinExistence type="predicted"/>
<evidence type="ECO:0000313" key="3">
    <source>
        <dbReference type="EMBL" id="KAF4705389.1"/>
    </source>
</evidence>
<dbReference type="InterPro" id="IPR040051">
    <property type="entry name" value="SECISBP2"/>
</dbReference>
<sequence length="310" mass="34559">MVDQQLLFVFMAKAAQKQRRDGIPETTATGGQKISKVERGRYEQGQARAPRTDANRTRNGKNPPKGESKGRKAPSLNSELVEDMTALRMGKARLVSKNKNKPSKLKEVILRDKVNDDGDDDTKGSEGRNVPEITVRHYVHQYLSPELDALVQDVLEDLHRYQERAKENPAKFKKRKRFVTGLREVSRALRLGRLKGVIVAPNMHSSESSGGLDERVVEIVDEASMGGGSSAPAKSKLDTDRQAVPVVFALSKNRLGKACGKPVRQCAVGLLSVEGAERKWKQITEMTEGLRRKWLEERLLRPPTSITEVT</sequence>
<dbReference type="Gene3D" id="3.30.1330.30">
    <property type="match status" value="1"/>
</dbReference>
<dbReference type="GO" id="GO:0043021">
    <property type="term" value="F:ribonucleoprotein complex binding"/>
    <property type="evidence" value="ECO:0007669"/>
    <property type="project" value="TreeGrafter"/>
</dbReference>
<dbReference type="SUPFAM" id="SSF55315">
    <property type="entry name" value="L30e-like"/>
    <property type="match status" value="1"/>
</dbReference>
<dbReference type="Proteomes" id="UP000553632">
    <property type="component" value="Unassembled WGS sequence"/>
</dbReference>
<protein>
    <submittedName>
        <fullName evidence="3">SIS binding protein</fullName>
    </submittedName>
</protein>
<dbReference type="GO" id="GO:0005739">
    <property type="term" value="C:mitochondrion"/>
    <property type="evidence" value="ECO:0007669"/>
    <property type="project" value="TreeGrafter"/>
</dbReference>
<comment type="caution">
    <text evidence="3">The sequence shown here is derived from an EMBL/GenBank/DDBJ whole genome shotgun (WGS) entry which is preliminary data.</text>
</comment>
<dbReference type="GO" id="GO:0003730">
    <property type="term" value="F:mRNA 3'-UTR binding"/>
    <property type="evidence" value="ECO:0007669"/>
    <property type="project" value="TreeGrafter"/>
</dbReference>
<dbReference type="EMBL" id="JABANO010034290">
    <property type="protein sequence ID" value="KAF4705389.1"/>
    <property type="molecule type" value="Genomic_DNA"/>
</dbReference>
<reference evidence="3 4" key="1">
    <citation type="submission" date="2020-04" db="EMBL/GenBank/DDBJ databases">
        <title>Perkinsus olseni comparative genomics.</title>
        <authorList>
            <person name="Bogema D.R."/>
        </authorList>
    </citation>
    <scope>NUCLEOTIDE SEQUENCE [LARGE SCALE GENOMIC DNA]</scope>
    <source>
        <strain evidence="3 4">ATCC PRA-207</strain>
    </source>
</reference>
<dbReference type="InterPro" id="IPR029064">
    <property type="entry name" value="Ribosomal_eL30-like_sf"/>
</dbReference>
<dbReference type="InterPro" id="IPR004038">
    <property type="entry name" value="Ribosomal_eL8/eL30/eS12/Gad45"/>
</dbReference>
<accession>A0A7J6QA17</accession>
<feature type="domain" description="Ribosomal protein eL8/eL30/eS12/Gadd45" evidence="2">
    <location>
        <begin position="166"/>
        <end position="274"/>
    </location>
</feature>
<dbReference type="Pfam" id="PF01248">
    <property type="entry name" value="Ribosomal_L7Ae"/>
    <property type="match status" value="1"/>
</dbReference>
<dbReference type="PANTHER" id="PTHR13284:SF4">
    <property type="entry name" value="C2H2-TYPE DOMAIN-CONTAINING PROTEIN"/>
    <property type="match status" value="1"/>
</dbReference>
<dbReference type="PANTHER" id="PTHR13284">
    <property type="entry name" value="GH01354P"/>
    <property type="match status" value="1"/>
</dbReference>